<dbReference type="Proteomes" id="UP001482620">
    <property type="component" value="Unassembled WGS sequence"/>
</dbReference>
<proteinExistence type="predicted"/>
<gene>
    <name evidence="2" type="ORF">ILYODFUR_038239</name>
</gene>
<comment type="caution">
    <text evidence="2">The sequence shown here is derived from an EMBL/GenBank/DDBJ whole genome shotgun (WGS) entry which is preliminary data.</text>
</comment>
<feature type="chain" id="PRO_5047221992" description="Secreted protein" evidence="1">
    <location>
        <begin position="26"/>
        <end position="118"/>
    </location>
</feature>
<feature type="signal peptide" evidence="1">
    <location>
        <begin position="1"/>
        <end position="25"/>
    </location>
</feature>
<sequence length="118" mass="13341">MRVNNLVPSVGFLLLKSSHLIAADAAQLCGSTCLSHPVGRDERDKNIMCSALRPNKNIFKNKHFFCLIFICANVDSFCPFSISFFKISDFAHHFIFFLSDYIISQIKSDLVIKHLLST</sequence>
<dbReference type="EMBL" id="JAHRIQ010067177">
    <property type="protein sequence ID" value="MEQ2242657.1"/>
    <property type="molecule type" value="Genomic_DNA"/>
</dbReference>
<reference evidence="2 3" key="1">
    <citation type="submission" date="2021-06" db="EMBL/GenBank/DDBJ databases">
        <authorList>
            <person name="Palmer J.M."/>
        </authorList>
    </citation>
    <scope>NUCLEOTIDE SEQUENCE [LARGE SCALE GENOMIC DNA]</scope>
    <source>
        <strain evidence="3">if_2019</strain>
        <tissue evidence="2">Muscle</tissue>
    </source>
</reference>
<evidence type="ECO:0000313" key="2">
    <source>
        <dbReference type="EMBL" id="MEQ2242657.1"/>
    </source>
</evidence>
<accession>A0ABV0UBS9</accession>
<keyword evidence="1" id="KW-0732">Signal</keyword>
<evidence type="ECO:0000256" key="1">
    <source>
        <dbReference type="SAM" id="SignalP"/>
    </source>
</evidence>
<protein>
    <recommendedName>
        <fullName evidence="4">Secreted protein</fullName>
    </recommendedName>
</protein>
<organism evidence="2 3">
    <name type="scientific">Ilyodon furcidens</name>
    <name type="common">goldbreast splitfin</name>
    <dbReference type="NCBI Taxonomy" id="33524"/>
    <lineage>
        <taxon>Eukaryota</taxon>
        <taxon>Metazoa</taxon>
        <taxon>Chordata</taxon>
        <taxon>Craniata</taxon>
        <taxon>Vertebrata</taxon>
        <taxon>Euteleostomi</taxon>
        <taxon>Actinopterygii</taxon>
        <taxon>Neopterygii</taxon>
        <taxon>Teleostei</taxon>
        <taxon>Neoteleostei</taxon>
        <taxon>Acanthomorphata</taxon>
        <taxon>Ovalentaria</taxon>
        <taxon>Atherinomorphae</taxon>
        <taxon>Cyprinodontiformes</taxon>
        <taxon>Goodeidae</taxon>
        <taxon>Ilyodon</taxon>
    </lineage>
</organism>
<name>A0ABV0UBS9_9TELE</name>
<evidence type="ECO:0008006" key="4">
    <source>
        <dbReference type="Google" id="ProtNLM"/>
    </source>
</evidence>
<evidence type="ECO:0000313" key="3">
    <source>
        <dbReference type="Proteomes" id="UP001482620"/>
    </source>
</evidence>
<keyword evidence="3" id="KW-1185">Reference proteome</keyword>